<name>A0A1J1GLB5_PLAGA</name>
<reference evidence="6" key="1">
    <citation type="submission" date="2015-04" db="EMBL/GenBank/DDBJ databases">
        <authorList>
            <consortium name="Pathogen Informatics"/>
        </authorList>
    </citation>
    <scope>NUCLEOTIDE SEQUENCE [LARGE SCALE GENOMIC DNA]</scope>
    <source>
        <strain evidence="6">8A</strain>
    </source>
</reference>
<dbReference type="SUPFAM" id="SSF144091">
    <property type="entry name" value="Rhomboid-like"/>
    <property type="match status" value="1"/>
</dbReference>
<dbReference type="VEuPathDB" id="PlasmoDB:PGAL8A_00081900"/>
<gene>
    <name evidence="6" type="ORF">PGAL8A_00081900</name>
</gene>
<keyword evidence="3 5" id="KW-1133">Transmembrane helix</keyword>
<keyword evidence="4 5" id="KW-0472">Membrane</keyword>
<feature type="transmembrane region" description="Helical" evidence="5">
    <location>
        <begin position="274"/>
        <end position="294"/>
    </location>
</feature>
<comment type="subcellular location">
    <subcellularLocation>
        <location evidence="1">Membrane</location>
        <topology evidence="1">Multi-pass membrane protein</topology>
    </subcellularLocation>
</comment>
<evidence type="ECO:0000256" key="1">
    <source>
        <dbReference type="ARBA" id="ARBA00004141"/>
    </source>
</evidence>
<dbReference type="OrthoDB" id="382651at2759"/>
<protein>
    <submittedName>
        <fullName evidence="6">Uncharacterized protein</fullName>
    </submittedName>
</protein>
<dbReference type="RefSeq" id="XP_028525937.1">
    <property type="nucleotide sequence ID" value="XM_028670655.1"/>
</dbReference>
<dbReference type="EMBL" id="CVMV01000013">
    <property type="protein sequence ID" value="CRG93115.1"/>
    <property type="molecule type" value="Genomic_DNA"/>
</dbReference>
<feature type="transmembrane region" description="Helical" evidence="5">
    <location>
        <begin position="101"/>
        <end position="123"/>
    </location>
</feature>
<comment type="caution">
    <text evidence="6">The sequence shown here is derived from an EMBL/GenBank/DDBJ whole genome shotgun (WGS) entry which is preliminary data.</text>
</comment>
<evidence type="ECO:0000256" key="5">
    <source>
        <dbReference type="SAM" id="Phobius"/>
    </source>
</evidence>
<evidence type="ECO:0000313" key="7">
    <source>
        <dbReference type="Proteomes" id="UP000220797"/>
    </source>
</evidence>
<sequence length="454" mass="53310">MNYPLKKKYLLNNYLPENILIRNFSKLKCKLFCNFSLNNYGYLKKDKLNKFKNIYYRKKGEMHIAYSKNYKWSKESNKKKKEYCEDQTSKKFLYYPESTSFPYGTICIVLGMVGVSTFLKILIYNLRNCDTEENILLQIDKILDYLDNYFIIYNSESNKKNINKSDIFDIKYLTSQFFTNENILQCSVQLSTFFLASRFLEKQYGSIRFLALFLTGSLLSILVSFYFFKYIKKVESLNFIDFVLIHPSGSMAFICALCSLCFKNSSIWKNIPVHCSILIVPYLFSSFYGLLSLYKIKKYNFIEESKENDANINENILLQNKDTILENKSEKNSPSNKVINITDDNVIKQKNDMNNKNKENYYNSNLIQKNENKVLNILKNFLIINACDSIIQKGKKENMFSNKRIINLKKEALKNINEINNKSQKIFFGLSSSFTDIFGIILASTTFLFLKFLK</sequence>
<dbReference type="GO" id="GO:0016020">
    <property type="term" value="C:membrane"/>
    <property type="evidence" value="ECO:0007669"/>
    <property type="project" value="UniProtKB-SubCell"/>
</dbReference>
<proteinExistence type="predicted"/>
<dbReference type="Proteomes" id="UP000220797">
    <property type="component" value="Unassembled WGS sequence"/>
</dbReference>
<feature type="transmembrane region" description="Helical" evidence="5">
    <location>
        <begin position="426"/>
        <end position="450"/>
    </location>
</feature>
<keyword evidence="7" id="KW-1185">Reference proteome</keyword>
<dbReference type="AlphaFoldDB" id="A0A1J1GLB5"/>
<evidence type="ECO:0000313" key="6">
    <source>
        <dbReference type="EMBL" id="CRG93115.1"/>
    </source>
</evidence>
<dbReference type="InterPro" id="IPR035952">
    <property type="entry name" value="Rhomboid-like_sf"/>
</dbReference>
<evidence type="ECO:0000256" key="4">
    <source>
        <dbReference type="ARBA" id="ARBA00023136"/>
    </source>
</evidence>
<organism evidence="6 7">
    <name type="scientific">Plasmodium gallinaceum</name>
    <dbReference type="NCBI Taxonomy" id="5849"/>
    <lineage>
        <taxon>Eukaryota</taxon>
        <taxon>Sar</taxon>
        <taxon>Alveolata</taxon>
        <taxon>Apicomplexa</taxon>
        <taxon>Aconoidasida</taxon>
        <taxon>Haemosporida</taxon>
        <taxon>Plasmodiidae</taxon>
        <taxon>Plasmodium</taxon>
        <taxon>Plasmodium (Haemamoeba)</taxon>
    </lineage>
</organism>
<feature type="transmembrane region" description="Helical" evidence="5">
    <location>
        <begin position="207"/>
        <end position="227"/>
    </location>
</feature>
<accession>A0A1J1GLB5</accession>
<evidence type="ECO:0000256" key="3">
    <source>
        <dbReference type="ARBA" id="ARBA00022989"/>
    </source>
</evidence>
<evidence type="ECO:0000256" key="2">
    <source>
        <dbReference type="ARBA" id="ARBA00022692"/>
    </source>
</evidence>
<dbReference type="Gene3D" id="1.20.1540.10">
    <property type="entry name" value="Rhomboid-like"/>
    <property type="match status" value="1"/>
</dbReference>
<dbReference type="GeneID" id="39729343"/>
<keyword evidence="2 5" id="KW-0812">Transmembrane</keyword>